<dbReference type="Proteomes" id="UP000738349">
    <property type="component" value="Unassembled WGS sequence"/>
</dbReference>
<dbReference type="PROSITE" id="PS00217">
    <property type="entry name" value="SUGAR_TRANSPORT_2"/>
    <property type="match status" value="1"/>
</dbReference>
<evidence type="ECO:0000256" key="1">
    <source>
        <dbReference type="ARBA" id="ARBA00004141"/>
    </source>
</evidence>
<feature type="region of interest" description="Disordered" evidence="8">
    <location>
        <begin position="661"/>
        <end position="700"/>
    </location>
</feature>
<accession>A0A9P9IKY6</accession>
<dbReference type="PANTHER" id="PTHR48022:SF14">
    <property type="entry name" value="MAJOR FACILITATOR SUPERFAMILY (MFS) PROFILE DOMAIN-CONTAINING PROTEIN-RELATED"/>
    <property type="match status" value="1"/>
</dbReference>
<comment type="similarity">
    <text evidence="2">Belongs to the major facilitator superfamily. Sugar transporter (TC 2.A.1.1) family.</text>
</comment>
<dbReference type="PROSITE" id="PS50850">
    <property type="entry name" value="MFS"/>
    <property type="match status" value="1"/>
</dbReference>
<dbReference type="PANTHER" id="PTHR48022">
    <property type="entry name" value="PLASTIDIC GLUCOSE TRANSPORTER 4"/>
    <property type="match status" value="1"/>
</dbReference>
<feature type="compositionally biased region" description="Polar residues" evidence="8">
    <location>
        <begin position="743"/>
        <end position="765"/>
    </location>
</feature>
<proteinExistence type="inferred from homology"/>
<feature type="transmembrane region" description="Helical" evidence="9">
    <location>
        <begin position="46"/>
        <end position="73"/>
    </location>
</feature>
<evidence type="ECO:0000256" key="8">
    <source>
        <dbReference type="SAM" id="MobiDB-lite"/>
    </source>
</evidence>
<feature type="compositionally biased region" description="Polar residues" evidence="8">
    <location>
        <begin position="1"/>
        <end position="15"/>
    </location>
</feature>
<keyword evidence="5 9" id="KW-1133">Transmembrane helix</keyword>
<dbReference type="PROSITE" id="PS00216">
    <property type="entry name" value="SUGAR_TRANSPORT_1"/>
    <property type="match status" value="1"/>
</dbReference>
<feature type="region of interest" description="Disordered" evidence="8">
    <location>
        <begin position="743"/>
        <end position="795"/>
    </location>
</feature>
<evidence type="ECO:0000256" key="2">
    <source>
        <dbReference type="ARBA" id="ARBA00010992"/>
    </source>
</evidence>
<dbReference type="InterPro" id="IPR020846">
    <property type="entry name" value="MFS_dom"/>
</dbReference>
<gene>
    <name evidence="11" type="ORF">EDB81DRAFT_663559</name>
</gene>
<dbReference type="SUPFAM" id="SSF103473">
    <property type="entry name" value="MFS general substrate transporter"/>
    <property type="match status" value="1"/>
</dbReference>
<feature type="transmembrane region" description="Helical" evidence="9">
    <location>
        <begin position="93"/>
        <end position="117"/>
    </location>
</feature>
<keyword evidence="4 9" id="KW-0812">Transmembrane</keyword>
<feature type="region of interest" description="Disordered" evidence="8">
    <location>
        <begin position="609"/>
        <end position="648"/>
    </location>
</feature>
<feature type="transmembrane region" description="Helical" evidence="9">
    <location>
        <begin position="350"/>
        <end position="373"/>
    </location>
</feature>
<feature type="transmembrane region" description="Helical" evidence="9">
    <location>
        <begin position="124"/>
        <end position="143"/>
    </location>
</feature>
<dbReference type="Gene3D" id="1.20.1250.20">
    <property type="entry name" value="MFS general substrate transporter like domains"/>
    <property type="match status" value="1"/>
</dbReference>
<reference evidence="11" key="1">
    <citation type="journal article" date="2021" name="Nat. Commun.">
        <title>Genetic determinants of endophytism in the Arabidopsis root mycobiome.</title>
        <authorList>
            <person name="Mesny F."/>
            <person name="Miyauchi S."/>
            <person name="Thiergart T."/>
            <person name="Pickel B."/>
            <person name="Atanasova L."/>
            <person name="Karlsson M."/>
            <person name="Huettel B."/>
            <person name="Barry K.W."/>
            <person name="Haridas S."/>
            <person name="Chen C."/>
            <person name="Bauer D."/>
            <person name="Andreopoulos W."/>
            <person name="Pangilinan J."/>
            <person name="LaButti K."/>
            <person name="Riley R."/>
            <person name="Lipzen A."/>
            <person name="Clum A."/>
            <person name="Drula E."/>
            <person name="Henrissat B."/>
            <person name="Kohler A."/>
            <person name="Grigoriev I.V."/>
            <person name="Martin F.M."/>
            <person name="Hacquard S."/>
        </authorList>
    </citation>
    <scope>NUCLEOTIDE SEQUENCE</scope>
    <source>
        <strain evidence="11">MPI-CAGE-AT-0147</strain>
    </source>
</reference>
<dbReference type="GO" id="GO:0005351">
    <property type="term" value="F:carbohydrate:proton symporter activity"/>
    <property type="evidence" value="ECO:0007669"/>
    <property type="project" value="TreeGrafter"/>
</dbReference>
<dbReference type="NCBIfam" id="TIGR00879">
    <property type="entry name" value="SP"/>
    <property type="match status" value="1"/>
</dbReference>
<dbReference type="InterPro" id="IPR005828">
    <property type="entry name" value="MFS_sugar_transport-like"/>
</dbReference>
<dbReference type="FunFam" id="1.20.1250.20:FF:000026">
    <property type="entry name" value="MFS quinate transporter QutD"/>
    <property type="match status" value="1"/>
</dbReference>
<feature type="compositionally biased region" description="Polar residues" evidence="8">
    <location>
        <begin position="669"/>
        <end position="698"/>
    </location>
</feature>
<evidence type="ECO:0000256" key="9">
    <source>
        <dbReference type="SAM" id="Phobius"/>
    </source>
</evidence>
<dbReference type="AlphaFoldDB" id="A0A9P9IKY6"/>
<dbReference type="InterPro" id="IPR036259">
    <property type="entry name" value="MFS_trans_sf"/>
</dbReference>
<keyword evidence="6 9" id="KW-0472">Membrane</keyword>
<protein>
    <recommendedName>
        <fullName evidence="10">Major facilitator superfamily (MFS) profile domain-containing protein</fullName>
    </recommendedName>
</protein>
<feature type="transmembrane region" description="Helical" evidence="9">
    <location>
        <begin position="452"/>
        <end position="471"/>
    </location>
</feature>
<evidence type="ECO:0000313" key="11">
    <source>
        <dbReference type="EMBL" id="KAH7126123.1"/>
    </source>
</evidence>
<feature type="compositionally biased region" description="Polar residues" evidence="8">
    <location>
        <begin position="775"/>
        <end position="785"/>
    </location>
</feature>
<evidence type="ECO:0000259" key="10">
    <source>
        <dbReference type="PROSITE" id="PS50850"/>
    </source>
</evidence>
<sequence length="1215" mass="133971">METKESLNNSQTADSQVEDVDGPIHHGSELISYDANGLSGIVRSPYVLGAAALASFGGFSFGYDQGVISIILVMEQFHEAFPETAPGAPHYGFNVGFMTGMLELGAFIGCLFLPYLADRISRKWSLTVATGFFCVGAVIQTAAHNYGTLVAGRTIGGIGVGTLAMGAPLYISEIAPPNLRGSLLVLEAISIVIGAIIAYWITYGTRDIAGEWSWRLPFLLQMAPALLVGGGIHFFPYSPRWLAMRGRDDDSLQSLSKLRRVPVSDSRVQAEWKGILSEVRFQAEIIHLEHPTDNALKAELAQWIDLFKPKYLKRTAIALGIPFFQQFSGINAFVYYAPTFFAALGQDSEMALILSGMVNICQLVAGIPTFLFLDQFGRRKLAIGGGIAMAIPHLIMAGVVGKYQGKWDDHKAMGWFGVALIYIYVLCYAVSYGPLAWTLPAEVFPSSKRAKGVGAATATIWIANFIIGVVVPEMMIKLGWGTYLFFGLFCVAAAVFSFFLVPETSKKSLEQISELFGDNNIEAEQEIRQRIDREIWTNPSLGCIPTSTSSSVSCSLTPDTGDGGTPCASCNKTSASCVRAAKKFRVKRLITSHGNFKFDPNQTWIQTGSQVADSSVDKKQHPFSIINESDGPSTRSRRQISPRDEQEESCLNAAELLQSFSRGDRPEPSQDTASSSAFDQLESPNTINSDGQLGSSNIGDGISADILGNLSTPTSSVFNQPTIPPFHEPDRVVPQHFHPVWQQRCSGSSSADSPGHTSSYTSSPRQPDVVHRSIPTDTISDQGTPSSALGSLNSGSGTPSLDFQEGCLVRCFIEKLATSFDTSDRDHHYLNVVPIRAMYSPLLLNAICTASARFLTQIWSRRDPSSVVDYNGIKLPDLTEESAIHYHNKCISYLMDVSADPSNSCSDDALTAITILRYHEQVDTHFTGIDGEIFSIAVQAVFQAQQDRSFGRWRLTLQPPRDRDMFAVSMPSLRHSACLIALRQEIWSVLIHRRPFRLPIFTVDDYANFDDTSQLDDHDWTNCVIFWCAHVLKFCFSDENSLTVEDRRTRLEQWNALKAFEKNWDERTPAHFAPLYYNERNPREGRYFPTIWLANQSQVMALQHVELARIVLAVHDLKLQRIGIGASAAYQALEEVLRQSTRRICALALSDLKFQAALVTAGVGFSMCGEYFRDPGEQAAIIDVMATLENEHAWPTSAAVNSLQTAWNEYRARGT</sequence>
<name>A0A9P9IKY6_9HYPO</name>
<dbReference type="PRINTS" id="PR00171">
    <property type="entry name" value="SUGRTRNSPORT"/>
</dbReference>
<keyword evidence="7" id="KW-0325">Glycoprotein</keyword>
<keyword evidence="3" id="KW-0813">Transport</keyword>
<comment type="subcellular location">
    <subcellularLocation>
        <location evidence="1">Membrane</location>
        <topology evidence="1">Multi-pass membrane protein</topology>
    </subcellularLocation>
</comment>
<dbReference type="InterPro" id="IPR005829">
    <property type="entry name" value="Sugar_transporter_CS"/>
</dbReference>
<feature type="transmembrane region" description="Helical" evidence="9">
    <location>
        <begin position="214"/>
        <end position="235"/>
    </location>
</feature>
<evidence type="ECO:0000256" key="4">
    <source>
        <dbReference type="ARBA" id="ARBA00022692"/>
    </source>
</evidence>
<keyword evidence="12" id="KW-1185">Reference proteome</keyword>
<evidence type="ECO:0000256" key="5">
    <source>
        <dbReference type="ARBA" id="ARBA00022989"/>
    </source>
</evidence>
<feature type="compositionally biased region" description="Low complexity" evidence="8">
    <location>
        <begin position="786"/>
        <end position="795"/>
    </location>
</feature>
<feature type="domain" description="Major facilitator superfamily (MFS) profile" evidence="10">
    <location>
        <begin position="50"/>
        <end position="505"/>
    </location>
</feature>
<dbReference type="EMBL" id="JAGMUV010000020">
    <property type="protein sequence ID" value="KAH7126123.1"/>
    <property type="molecule type" value="Genomic_DNA"/>
</dbReference>
<comment type="caution">
    <text evidence="11">The sequence shown here is derived from an EMBL/GenBank/DDBJ whole genome shotgun (WGS) entry which is preliminary data.</text>
</comment>
<dbReference type="InterPro" id="IPR003663">
    <property type="entry name" value="Sugar/inositol_transpt"/>
</dbReference>
<evidence type="ECO:0000256" key="6">
    <source>
        <dbReference type="ARBA" id="ARBA00023136"/>
    </source>
</evidence>
<feature type="transmembrane region" description="Helical" evidence="9">
    <location>
        <begin position="483"/>
        <end position="501"/>
    </location>
</feature>
<feature type="transmembrane region" description="Helical" evidence="9">
    <location>
        <begin position="149"/>
        <end position="171"/>
    </location>
</feature>
<dbReference type="Pfam" id="PF00083">
    <property type="entry name" value="Sugar_tr"/>
    <property type="match status" value="1"/>
</dbReference>
<feature type="transmembrane region" description="Helical" evidence="9">
    <location>
        <begin position="183"/>
        <end position="202"/>
    </location>
</feature>
<feature type="transmembrane region" description="Helical" evidence="9">
    <location>
        <begin position="412"/>
        <end position="431"/>
    </location>
</feature>
<dbReference type="OrthoDB" id="8120565at2759"/>
<evidence type="ECO:0000256" key="3">
    <source>
        <dbReference type="ARBA" id="ARBA00022448"/>
    </source>
</evidence>
<dbReference type="InterPro" id="IPR050360">
    <property type="entry name" value="MFS_Sugar_Transporters"/>
</dbReference>
<organism evidence="11 12">
    <name type="scientific">Dactylonectria macrodidyma</name>
    <dbReference type="NCBI Taxonomy" id="307937"/>
    <lineage>
        <taxon>Eukaryota</taxon>
        <taxon>Fungi</taxon>
        <taxon>Dikarya</taxon>
        <taxon>Ascomycota</taxon>
        <taxon>Pezizomycotina</taxon>
        <taxon>Sordariomycetes</taxon>
        <taxon>Hypocreomycetidae</taxon>
        <taxon>Hypocreales</taxon>
        <taxon>Nectriaceae</taxon>
        <taxon>Dactylonectria</taxon>
    </lineage>
</organism>
<evidence type="ECO:0000256" key="7">
    <source>
        <dbReference type="ARBA" id="ARBA00023180"/>
    </source>
</evidence>
<dbReference type="GO" id="GO:0016020">
    <property type="term" value="C:membrane"/>
    <property type="evidence" value="ECO:0007669"/>
    <property type="project" value="UniProtKB-SubCell"/>
</dbReference>
<feature type="transmembrane region" description="Helical" evidence="9">
    <location>
        <begin position="316"/>
        <end position="338"/>
    </location>
</feature>
<feature type="region of interest" description="Disordered" evidence="8">
    <location>
        <begin position="1"/>
        <end position="23"/>
    </location>
</feature>
<evidence type="ECO:0000313" key="12">
    <source>
        <dbReference type="Proteomes" id="UP000738349"/>
    </source>
</evidence>